<gene>
    <name evidence="5" type="ORF">ACFPIH_49235</name>
</gene>
<evidence type="ECO:0000259" key="4">
    <source>
        <dbReference type="SMART" id="SM00822"/>
    </source>
</evidence>
<dbReference type="PANTHER" id="PTHR44196:SF2">
    <property type="entry name" value="SHORT-CHAIN DEHYDROGENASE-RELATED"/>
    <property type="match status" value="1"/>
</dbReference>
<feature type="domain" description="Ketoreductase" evidence="4">
    <location>
        <begin position="8"/>
        <end position="186"/>
    </location>
</feature>
<comment type="similarity">
    <text evidence="1 3">Belongs to the short-chain dehydrogenases/reductases (SDR) family.</text>
</comment>
<dbReference type="InterPro" id="IPR057326">
    <property type="entry name" value="KR_dom"/>
</dbReference>
<evidence type="ECO:0000313" key="6">
    <source>
        <dbReference type="Proteomes" id="UP001595839"/>
    </source>
</evidence>
<accession>A0ABV9BCC7</accession>
<reference evidence="6" key="1">
    <citation type="journal article" date="2019" name="Int. J. Syst. Evol. Microbiol.">
        <title>The Global Catalogue of Microorganisms (GCM) 10K type strain sequencing project: providing services to taxonomists for standard genome sequencing and annotation.</title>
        <authorList>
            <consortium name="The Broad Institute Genomics Platform"/>
            <consortium name="The Broad Institute Genome Sequencing Center for Infectious Disease"/>
            <person name="Wu L."/>
            <person name="Ma J."/>
        </authorList>
    </citation>
    <scope>NUCLEOTIDE SEQUENCE [LARGE SCALE GENOMIC DNA]</scope>
    <source>
        <strain evidence="6">CGMCC 4.7177</strain>
    </source>
</reference>
<dbReference type="GO" id="GO:0016491">
    <property type="term" value="F:oxidoreductase activity"/>
    <property type="evidence" value="ECO:0007669"/>
    <property type="project" value="UniProtKB-KW"/>
</dbReference>
<comment type="caution">
    <text evidence="5">The sequence shown here is derived from an EMBL/GenBank/DDBJ whole genome shotgun (WGS) entry which is preliminary data.</text>
</comment>
<dbReference type="PROSITE" id="PS00061">
    <property type="entry name" value="ADH_SHORT"/>
    <property type="match status" value="1"/>
</dbReference>
<protein>
    <submittedName>
        <fullName evidence="5">SDR family NAD(P)-dependent oxidoreductase</fullName>
        <ecNumber evidence="5">1.-.-.-</ecNumber>
    </submittedName>
</protein>
<name>A0ABV9BCC7_9ACTN</name>
<dbReference type="InterPro" id="IPR036291">
    <property type="entry name" value="NAD(P)-bd_dom_sf"/>
</dbReference>
<dbReference type="InterPro" id="IPR020904">
    <property type="entry name" value="Sc_DH/Rdtase_CS"/>
</dbReference>
<sequence length="263" mass="27904">MERTSGRGLTVITGASSGIGAQLARELGKQGAALLLTGRNAERLRRVAREIETVEGVTVETVPADLTRTEGVDAVVRAIENRDVDVLINNAGFATYGPHHTIDPDTEASLISVNCGALVALTHAVLPQMIERGRGTVMNVASTIAFQPAPLQAVYGASKAFVLSYSEALHEETRSTGVCVIALCPGPTSTGFIAAMNSPEASQSTVYGKVDSAERVTRTAVRALRKRRAIAVVGIKNSLTMNAARFAPRSVTRRLAARMLRPR</sequence>
<dbReference type="EMBL" id="JBHSFK010000054">
    <property type="protein sequence ID" value="MFC4507311.1"/>
    <property type="molecule type" value="Genomic_DNA"/>
</dbReference>
<evidence type="ECO:0000256" key="3">
    <source>
        <dbReference type="RuleBase" id="RU000363"/>
    </source>
</evidence>
<evidence type="ECO:0000313" key="5">
    <source>
        <dbReference type="EMBL" id="MFC4507311.1"/>
    </source>
</evidence>
<dbReference type="PRINTS" id="PR00080">
    <property type="entry name" value="SDRFAMILY"/>
</dbReference>
<evidence type="ECO:0000256" key="1">
    <source>
        <dbReference type="ARBA" id="ARBA00006484"/>
    </source>
</evidence>
<dbReference type="RefSeq" id="WP_381181872.1">
    <property type="nucleotide sequence ID" value="NZ_JBHSFK010000054.1"/>
</dbReference>
<keyword evidence="6" id="KW-1185">Reference proteome</keyword>
<organism evidence="5 6">
    <name type="scientific">Streptomyces vulcanius</name>
    <dbReference type="NCBI Taxonomy" id="1441876"/>
    <lineage>
        <taxon>Bacteria</taxon>
        <taxon>Bacillati</taxon>
        <taxon>Actinomycetota</taxon>
        <taxon>Actinomycetes</taxon>
        <taxon>Kitasatosporales</taxon>
        <taxon>Streptomycetaceae</taxon>
        <taxon>Streptomyces</taxon>
    </lineage>
</organism>
<dbReference type="Proteomes" id="UP001595839">
    <property type="component" value="Unassembled WGS sequence"/>
</dbReference>
<dbReference type="Pfam" id="PF00106">
    <property type="entry name" value="adh_short"/>
    <property type="match status" value="1"/>
</dbReference>
<dbReference type="PANTHER" id="PTHR44196">
    <property type="entry name" value="DEHYDROGENASE/REDUCTASE SDR FAMILY MEMBER 7B"/>
    <property type="match status" value="1"/>
</dbReference>
<keyword evidence="2 5" id="KW-0560">Oxidoreductase</keyword>
<dbReference type="SUPFAM" id="SSF51735">
    <property type="entry name" value="NAD(P)-binding Rossmann-fold domains"/>
    <property type="match status" value="1"/>
</dbReference>
<dbReference type="InterPro" id="IPR002347">
    <property type="entry name" value="SDR_fam"/>
</dbReference>
<proteinExistence type="inferred from homology"/>
<dbReference type="EC" id="1.-.-.-" evidence="5"/>
<dbReference type="PIRSF" id="PIRSF000126">
    <property type="entry name" value="11-beta-HSD1"/>
    <property type="match status" value="1"/>
</dbReference>
<evidence type="ECO:0000256" key="2">
    <source>
        <dbReference type="ARBA" id="ARBA00023002"/>
    </source>
</evidence>
<dbReference type="SMART" id="SM00822">
    <property type="entry name" value="PKS_KR"/>
    <property type="match status" value="1"/>
</dbReference>
<dbReference type="PRINTS" id="PR00081">
    <property type="entry name" value="GDHRDH"/>
</dbReference>
<dbReference type="Gene3D" id="3.40.50.720">
    <property type="entry name" value="NAD(P)-binding Rossmann-like Domain"/>
    <property type="match status" value="1"/>
</dbReference>